<dbReference type="Gene3D" id="1.10.260.40">
    <property type="entry name" value="lambda repressor-like DNA-binding domains"/>
    <property type="match status" value="1"/>
</dbReference>
<feature type="domain" description="HTH lacI-type" evidence="4">
    <location>
        <begin position="5"/>
        <end position="58"/>
    </location>
</feature>
<evidence type="ECO:0000313" key="5">
    <source>
        <dbReference type="EMBL" id="XBH21319.1"/>
    </source>
</evidence>
<evidence type="ECO:0000256" key="1">
    <source>
        <dbReference type="ARBA" id="ARBA00023015"/>
    </source>
</evidence>
<keyword evidence="2 5" id="KW-0238">DNA-binding</keyword>
<dbReference type="SUPFAM" id="SSF47413">
    <property type="entry name" value="lambda repressor-like DNA-binding domains"/>
    <property type="match status" value="1"/>
</dbReference>
<name>A0AAU7DTP3_9MICO</name>
<dbReference type="InterPro" id="IPR046335">
    <property type="entry name" value="LacI/GalR-like_sensor"/>
</dbReference>
<keyword evidence="3" id="KW-0804">Transcription</keyword>
<evidence type="ECO:0000256" key="3">
    <source>
        <dbReference type="ARBA" id="ARBA00023163"/>
    </source>
</evidence>
<dbReference type="PROSITE" id="PS50932">
    <property type="entry name" value="HTH_LACI_2"/>
    <property type="match status" value="1"/>
</dbReference>
<accession>A0AAU7DTP3</accession>
<gene>
    <name evidence="5" type="ORF">V5R04_14075</name>
</gene>
<reference evidence="5" key="1">
    <citation type="submission" date="2024-02" db="EMBL/GenBank/DDBJ databases">
        <title>Tomenella chthoni gen. nov. sp. nov., a member of the family Jonesiaceae isolated from bat guano.</title>
        <authorList>
            <person name="Miller S.L."/>
            <person name="King J."/>
            <person name="Sankaranarayanan K."/>
            <person name="Lawson P.A."/>
        </authorList>
    </citation>
    <scope>NUCLEOTIDE SEQUENCE</scope>
    <source>
        <strain evidence="5">BS-20</strain>
    </source>
</reference>
<dbReference type="SMART" id="SM00354">
    <property type="entry name" value="HTH_LACI"/>
    <property type="match status" value="1"/>
</dbReference>
<dbReference type="GO" id="GO:0000976">
    <property type="term" value="F:transcription cis-regulatory region binding"/>
    <property type="evidence" value="ECO:0007669"/>
    <property type="project" value="TreeGrafter"/>
</dbReference>
<evidence type="ECO:0000256" key="2">
    <source>
        <dbReference type="ARBA" id="ARBA00023125"/>
    </source>
</evidence>
<keyword evidence="1" id="KW-0805">Transcription regulation</keyword>
<dbReference type="AlphaFoldDB" id="A0AAU7DTP3"/>
<protein>
    <submittedName>
        <fullName evidence="5">LacI family DNA-binding transcriptional regulator</fullName>
    </submittedName>
</protein>
<dbReference type="EMBL" id="CP146203">
    <property type="protein sequence ID" value="XBH21319.1"/>
    <property type="molecule type" value="Genomic_DNA"/>
</dbReference>
<sequence length="331" mass="35133">MQQRPTLVQVAHHAGVSLASASRALSGGGASKKTSEKVRIAAQELGYLPDATARSLKIGRKLQIAFAVDDIGNPVYVDMLRAIEETVSGQELRLMVSSTGRTQQETLEVVQDLKRGYADGLIISPLRVTQELVDEISNATVPVIVIGAMPEAAGVDTVKTNSALGVELAVTHLLERGRKSIGFINGPLDTTPGAARQRGFDVAQPGSALQIVAKDFTVQAGMQAARELLRLQLEPNRTKLDAIVAANDLLAIGAIHAAVELGLRVPEDLAVIGIDDIAFADTFNPPLSSVSLGSAQRGRLAAQLLLDRLANPLKEPQRLMVDPTLVVRQST</sequence>
<dbReference type="InterPro" id="IPR000843">
    <property type="entry name" value="HTH_LacI"/>
</dbReference>
<dbReference type="Gene3D" id="3.40.50.2300">
    <property type="match status" value="2"/>
</dbReference>
<dbReference type="GO" id="GO:0003700">
    <property type="term" value="F:DNA-binding transcription factor activity"/>
    <property type="evidence" value="ECO:0007669"/>
    <property type="project" value="TreeGrafter"/>
</dbReference>
<dbReference type="PANTHER" id="PTHR30146:SF109">
    <property type="entry name" value="HTH-TYPE TRANSCRIPTIONAL REGULATOR GALS"/>
    <property type="match status" value="1"/>
</dbReference>
<dbReference type="PANTHER" id="PTHR30146">
    <property type="entry name" value="LACI-RELATED TRANSCRIPTIONAL REPRESSOR"/>
    <property type="match status" value="1"/>
</dbReference>
<evidence type="ECO:0000259" key="4">
    <source>
        <dbReference type="PROSITE" id="PS50932"/>
    </source>
</evidence>
<dbReference type="CDD" id="cd01392">
    <property type="entry name" value="HTH_LacI"/>
    <property type="match status" value="1"/>
</dbReference>
<dbReference type="InterPro" id="IPR028082">
    <property type="entry name" value="Peripla_BP_I"/>
</dbReference>
<dbReference type="Pfam" id="PF00356">
    <property type="entry name" value="LacI"/>
    <property type="match status" value="1"/>
</dbReference>
<dbReference type="SUPFAM" id="SSF53822">
    <property type="entry name" value="Periplasmic binding protein-like I"/>
    <property type="match status" value="1"/>
</dbReference>
<proteinExistence type="predicted"/>
<dbReference type="CDD" id="cd06267">
    <property type="entry name" value="PBP1_LacI_sugar_binding-like"/>
    <property type="match status" value="1"/>
</dbReference>
<dbReference type="InterPro" id="IPR010982">
    <property type="entry name" value="Lambda_DNA-bd_dom_sf"/>
</dbReference>
<organism evidence="5">
    <name type="scientific">Jonesiaceae bacterium BS-20</name>
    <dbReference type="NCBI Taxonomy" id="3120821"/>
    <lineage>
        <taxon>Bacteria</taxon>
        <taxon>Bacillati</taxon>
        <taxon>Actinomycetota</taxon>
        <taxon>Actinomycetes</taxon>
        <taxon>Micrococcales</taxon>
        <taxon>Jonesiaceae</taxon>
    </lineage>
</organism>
<dbReference type="Pfam" id="PF13377">
    <property type="entry name" value="Peripla_BP_3"/>
    <property type="match status" value="1"/>
</dbReference>